<protein>
    <recommendedName>
        <fullName evidence="2">Glycosyl transferase family 8</fullName>
    </recommendedName>
</protein>
<organism evidence="1">
    <name type="scientific">uncultured Desulfovibrio sp</name>
    <dbReference type="NCBI Taxonomy" id="167968"/>
    <lineage>
        <taxon>Bacteria</taxon>
        <taxon>Pseudomonadati</taxon>
        <taxon>Thermodesulfobacteriota</taxon>
        <taxon>Desulfovibrionia</taxon>
        <taxon>Desulfovibrionales</taxon>
        <taxon>Desulfovibrionaceae</taxon>
        <taxon>Desulfovibrio</taxon>
        <taxon>environmental samples</taxon>
    </lineage>
</organism>
<dbReference type="RefSeq" id="WP_192113082.1">
    <property type="nucleotide sequence ID" value="NZ_CAKSVL010000015.1"/>
</dbReference>
<evidence type="ECO:0008006" key="2">
    <source>
        <dbReference type="Google" id="ProtNLM"/>
    </source>
</evidence>
<dbReference type="InterPro" id="IPR002495">
    <property type="entry name" value="Glyco_trans_8"/>
</dbReference>
<dbReference type="AlphaFoldDB" id="A0A212JVI0"/>
<accession>A0A212JVI0</accession>
<dbReference type="EMBL" id="FLUP01000001">
    <property type="protein sequence ID" value="SBW03403.1"/>
    <property type="molecule type" value="Genomic_DNA"/>
</dbReference>
<gene>
    <name evidence="1" type="ORF">KM92DES2_11790</name>
</gene>
<sequence>MKTVFCLDDKIKYLTLLKVAVRSLRAVQGKDAPCLCVYAGNDAALLAELATENIPVARYTPRLDPSGFTPLGQACAGCFLKLELALVPELAQDDRVLYCDTDVLFYRPLDELFAQHPPYVGMAREYTAPFYHQHQQLFYEYRGEHYTVPMPFPIWTYSSGVALFNLERLRKRDLIGHFMAFCRENESRIGNLDQSLVNYFFGKRITRLDDCWNSPPYREECRDEARIVHFHGPKPWAYKRTNLPELCINHYDYMRGIWMEYLNPQERTLVESWA</sequence>
<proteinExistence type="predicted"/>
<dbReference type="SUPFAM" id="SSF53448">
    <property type="entry name" value="Nucleotide-diphospho-sugar transferases"/>
    <property type="match status" value="1"/>
</dbReference>
<reference evidence="1" key="1">
    <citation type="submission" date="2016-04" db="EMBL/GenBank/DDBJ databases">
        <authorList>
            <person name="Evans L.H."/>
            <person name="Alamgir A."/>
            <person name="Owens N."/>
            <person name="Weber N.D."/>
            <person name="Virtaneva K."/>
            <person name="Barbian K."/>
            <person name="Babar A."/>
            <person name="Rosenke K."/>
        </authorList>
    </citation>
    <scope>NUCLEOTIDE SEQUENCE</scope>
    <source>
        <strain evidence="1">92-2</strain>
    </source>
</reference>
<dbReference type="Pfam" id="PF01501">
    <property type="entry name" value="Glyco_transf_8"/>
    <property type="match status" value="1"/>
</dbReference>
<evidence type="ECO:0000313" key="1">
    <source>
        <dbReference type="EMBL" id="SBW03403.1"/>
    </source>
</evidence>
<dbReference type="GO" id="GO:0016757">
    <property type="term" value="F:glycosyltransferase activity"/>
    <property type="evidence" value="ECO:0007669"/>
    <property type="project" value="InterPro"/>
</dbReference>
<name>A0A212JVI0_9BACT</name>
<dbReference type="InterPro" id="IPR029044">
    <property type="entry name" value="Nucleotide-diphossugar_trans"/>
</dbReference>
<dbReference type="Gene3D" id="3.90.550.10">
    <property type="entry name" value="Spore Coat Polysaccharide Biosynthesis Protein SpsA, Chain A"/>
    <property type="match status" value="1"/>
</dbReference>